<dbReference type="AlphaFoldDB" id="A0A818JJJ9"/>
<feature type="compositionally biased region" description="Basic and acidic residues" evidence="1">
    <location>
        <begin position="17"/>
        <end position="27"/>
    </location>
</feature>
<dbReference type="Proteomes" id="UP000663865">
    <property type="component" value="Unassembled WGS sequence"/>
</dbReference>
<sequence length="120" mass="13451">MAISAHSTKPIANALHKYKEKENRRPEGTLNSDYMLANAGSNGSIPKRYQSVVTEGTPLTSFGVRNDDNQLRSHSPPNHIQPQLHQRPLKPVKEFLTTHPTVDQQSDARWHSSSKVNNSK</sequence>
<evidence type="ECO:0000313" key="3">
    <source>
        <dbReference type="Proteomes" id="UP000663865"/>
    </source>
</evidence>
<name>A0A818JJJ9_9BILA</name>
<reference evidence="2" key="1">
    <citation type="submission" date="2021-02" db="EMBL/GenBank/DDBJ databases">
        <authorList>
            <person name="Nowell W R."/>
        </authorList>
    </citation>
    <scope>NUCLEOTIDE SEQUENCE</scope>
</reference>
<feature type="region of interest" description="Disordered" evidence="1">
    <location>
        <begin position="58"/>
        <end position="120"/>
    </location>
</feature>
<protein>
    <submittedName>
        <fullName evidence="2">Uncharacterized protein</fullName>
    </submittedName>
</protein>
<feature type="region of interest" description="Disordered" evidence="1">
    <location>
        <begin position="1"/>
        <end position="32"/>
    </location>
</feature>
<gene>
    <name evidence="2" type="ORF">KIK155_LOCUS17960</name>
</gene>
<feature type="compositionally biased region" description="Polar residues" evidence="1">
    <location>
        <begin position="98"/>
        <end position="120"/>
    </location>
</feature>
<feature type="compositionally biased region" description="Polar residues" evidence="1">
    <location>
        <begin position="72"/>
        <end position="84"/>
    </location>
</feature>
<comment type="caution">
    <text evidence="2">The sequence shown here is derived from an EMBL/GenBank/DDBJ whole genome shotgun (WGS) entry which is preliminary data.</text>
</comment>
<organism evidence="2 3">
    <name type="scientific">Rotaria socialis</name>
    <dbReference type="NCBI Taxonomy" id="392032"/>
    <lineage>
        <taxon>Eukaryota</taxon>
        <taxon>Metazoa</taxon>
        <taxon>Spiralia</taxon>
        <taxon>Gnathifera</taxon>
        <taxon>Rotifera</taxon>
        <taxon>Eurotatoria</taxon>
        <taxon>Bdelloidea</taxon>
        <taxon>Philodinida</taxon>
        <taxon>Philodinidae</taxon>
        <taxon>Rotaria</taxon>
    </lineage>
</organism>
<evidence type="ECO:0000256" key="1">
    <source>
        <dbReference type="SAM" id="MobiDB-lite"/>
    </source>
</evidence>
<dbReference type="EMBL" id="CAJNYV010003164">
    <property type="protein sequence ID" value="CAF3541279.1"/>
    <property type="molecule type" value="Genomic_DNA"/>
</dbReference>
<proteinExistence type="predicted"/>
<accession>A0A818JJJ9</accession>
<evidence type="ECO:0000313" key="2">
    <source>
        <dbReference type="EMBL" id="CAF3541279.1"/>
    </source>
</evidence>